<comment type="caution">
    <text evidence="3">The sequence shown here is derived from an EMBL/GenBank/DDBJ whole genome shotgun (WGS) entry which is preliminary data.</text>
</comment>
<dbReference type="SUPFAM" id="SSF55681">
    <property type="entry name" value="Class II aaRS and biotin synthetases"/>
    <property type="match status" value="1"/>
</dbReference>
<dbReference type="GO" id="GO:0004077">
    <property type="term" value="F:biotin--[biotin carboxyl-carrier protein] ligase activity"/>
    <property type="evidence" value="ECO:0007669"/>
    <property type="project" value="UniProtKB-EC"/>
</dbReference>
<keyword evidence="4" id="KW-1185">Reference proteome</keyword>
<dbReference type="EMBL" id="JADEXS010000550">
    <property type="protein sequence ID" value="MBE9026189.1"/>
    <property type="molecule type" value="Genomic_DNA"/>
</dbReference>
<dbReference type="PANTHER" id="PTHR12835:SF5">
    <property type="entry name" value="BIOTIN--PROTEIN LIGASE"/>
    <property type="match status" value="1"/>
</dbReference>
<dbReference type="InterPro" id="IPR004408">
    <property type="entry name" value="Biotin_CoA_COase_ligase"/>
</dbReference>
<reference evidence="3" key="1">
    <citation type="submission" date="2020-10" db="EMBL/GenBank/DDBJ databases">
        <authorList>
            <person name="Castelo-Branco R."/>
            <person name="Eusebio N."/>
            <person name="Adriana R."/>
            <person name="Vieira A."/>
            <person name="Brugerolle De Fraissinette N."/>
            <person name="Rezende De Castro R."/>
            <person name="Schneider M.P."/>
            <person name="Vasconcelos V."/>
            <person name="Leao P.N."/>
        </authorList>
    </citation>
    <scope>NUCLEOTIDE SEQUENCE</scope>
    <source>
        <strain evidence="3">LEGE 12446</strain>
    </source>
</reference>
<dbReference type="Pfam" id="PF03099">
    <property type="entry name" value="BPL_LplA_LipB"/>
    <property type="match status" value="1"/>
</dbReference>
<sequence>MGLDLQNLEAALQAGRKYPYLPFSLHFLESVSSTNQTLWDMLNLGATSGTVVIATSQTAGRGQWGRQWISPVGGLYLSLAISFEQKIEATESYQLTFASAWGIASQLRQHNVNVGIKWPNDLVLNGRKLGGILTETKVNKGQITQAVIGVGINWANPVPETGINLESWQASQNSTPISCLEMLTCKVLLGIESGIQCLFQEGISILLSRYLDLLTNMGDKVYVNNLSGTVVGVTPQGNLRVDLETYGTKELITPEIYIEPGTIGLGYHKSSV</sequence>
<protein>
    <submittedName>
        <fullName evidence="3">Biotin--[acetyl-CoA-carboxylase] ligase</fullName>
        <ecNumber evidence="3">6.3.4.15</ecNumber>
    </submittedName>
</protein>
<dbReference type="InterPro" id="IPR004143">
    <property type="entry name" value="BPL_LPL_catalytic"/>
</dbReference>
<name>A0A8J7DIS8_DESMC</name>
<proteinExistence type="predicted"/>
<dbReference type="AlphaFoldDB" id="A0A8J7DIS8"/>
<accession>A0A8J7DIS8</accession>
<dbReference type="CDD" id="cd16442">
    <property type="entry name" value="BPL"/>
    <property type="match status" value="1"/>
</dbReference>
<dbReference type="PROSITE" id="PS51733">
    <property type="entry name" value="BPL_LPL_CATALYTIC"/>
    <property type="match status" value="1"/>
</dbReference>
<evidence type="ECO:0000256" key="1">
    <source>
        <dbReference type="ARBA" id="ARBA00022598"/>
    </source>
</evidence>
<dbReference type="EC" id="6.3.4.15" evidence="3"/>
<gene>
    <name evidence="3" type="ORF">IQ276_28340</name>
</gene>
<organism evidence="3 4">
    <name type="scientific">Desmonostoc muscorum LEGE 12446</name>
    <dbReference type="NCBI Taxonomy" id="1828758"/>
    <lineage>
        <taxon>Bacteria</taxon>
        <taxon>Bacillati</taxon>
        <taxon>Cyanobacteriota</taxon>
        <taxon>Cyanophyceae</taxon>
        <taxon>Nostocales</taxon>
        <taxon>Nostocaceae</taxon>
        <taxon>Desmonostoc</taxon>
    </lineage>
</organism>
<feature type="domain" description="BPL/LPL catalytic" evidence="2">
    <location>
        <begin position="15"/>
        <end position="199"/>
    </location>
</feature>
<evidence type="ECO:0000313" key="4">
    <source>
        <dbReference type="Proteomes" id="UP000622533"/>
    </source>
</evidence>
<dbReference type="NCBIfam" id="TIGR00121">
    <property type="entry name" value="birA_ligase"/>
    <property type="match status" value="1"/>
</dbReference>
<dbReference type="Gene3D" id="3.30.930.10">
    <property type="entry name" value="Bira Bifunctional Protein, Domain 2"/>
    <property type="match status" value="1"/>
</dbReference>
<evidence type="ECO:0000259" key="2">
    <source>
        <dbReference type="PROSITE" id="PS51733"/>
    </source>
</evidence>
<dbReference type="RefSeq" id="WP_190881110.1">
    <property type="nucleotide sequence ID" value="NZ_JADEXS020000001.1"/>
</dbReference>
<keyword evidence="1 3" id="KW-0436">Ligase</keyword>
<dbReference type="InterPro" id="IPR045864">
    <property type="entry name" value="aa-tRNA-synth_II/BPL/LPL"/>
</dbReference>
<dbReference type="PANTHER" id="PTHR12835">
    <property type="entry name" value="BIOTIN PROTEIN LIGASE"/>
    <property type="match status" value="1"/>
</dbReference>
<dbReference type="Proteomes" id="UP000622533">
    <property type="component" value="Unassembled WGS sequence"/>
</dbReference>
<dbReference type="GO" id="GO:0005737">
    <property type="term" value="C:cytoplasm"/>
    <property type="evidence" value="ECO:0007669"/>
    <property type="project" value="TreeGrafter"/>
</dbReference>
<evidence type="ECO:0000313" key="3">
    <source>
        <dbReference type="EMBL" id="MBE9026189.1"/>
    </source>
</evidence>